<dbReference type="InterPro" id="IPR050361">
    <property type="entry name" value="MPP/UQCRC_Complex"/>
</dbReference>
<evidence type="ECO:0000313" key="2">
    <source>
        <dbReference type="EMBL" id="PSR31623.1"/>
    </source>
</evidence>
<evidence type="ECO:0000313" key="3">
    <source>
        <dbReference type="Proteomes" id="UP000242972"/>
    </source>
</evidence>
<dbReference type="NCBIfam" id="NF047422">
    <property type="entry name" value="YfmF_fam"/>
    <property type="match status" value="1"/>
</dbReference>
<name>A0A2T2XAS6_9FIRM</name>
<dbReference type="Pfam" id="PF05193">
    <property type="entry name" value="Peptidase_M16_C"/>
    <property type="match status" value="1"/>
</dbReference>
<organism evidence="2 3">
    <name type="scientific">Sulfobacillus benefaciens</name>
    <dbReference type="NCBI Taxonomy" id="453960"/>
    <lineage>
        <taxon>Bacteria</taxon>
        <taxon>Bacillati</taxon>
        <taxon>Bacillota</taxon>
        <taxon>Clostridia</taxon>
        <taxon>Eubacteriales</taxon>
        <taxon>Clostridiales Family XVII. Incertae Sedis</taxon>
        <taxon>Sulfobacillus</taxon>
    </lineage>
</organism>
<protein>
    <submittedName>
        <fullName evidence="2">Insulinase family protein</fullName>
    </submittedName>
</protein>
<proteinExistence type="predicted"/>
<accession>A0A2T2XAS6</accession>
<dbReference type="InterPro" id="IPR007863">
    <property type="entry name" value="Peptidase_M16_C"/>
</dbReference>
<dbReference type="PANTHER" id="PTHR11851:SF186">
    <property type="entry name" value="INACTIVE METALLOPROTEASE YMFF-RELATED"/>
    <property type="match status" value="1"/>
</dbReference>
<dbReference type="GO" id="GO:0046872">
    <property type="term" value="F:metal ion binding"/>
    <property type="evidence" value="ECO:0007669"/>
    <property type="project" value="InterPro"/>
</dbReference>
<sequence length="397" mass="44263">MDPATVSLGALLPHILKRGTVSWPNFTAIQQQLESLYGATFRADVGKIGDKQLISVSLEVIHGQYLPGKPDTLSASLEFLDEVLNRPQVNSGGVFENEYVTQEKELLTRQIHALINDKGQYALHRLIETMAQGRPFGLRKLGRVEDLVKVTPESLYAYYQTVRKSSPFVLMAVGDLDPDVIATYVSTHWNGHRSELVKIQPYTPLNREYEVIEKQPVQQGKINIGYFTRRTYASADYPALMMYAGILGGFAHSKLFVNVREKESLAYYAYARLDAALALMIIGAGIEFEDYPAVKRIIGEQLEAMRQGDIDQQEMHFTEQAFRNDILSEEDVPTQLIGRQMEKLVLGGGLSGEALIQALESVTVPEIQRVAEDITLDTIYFLTTDQAATGGDEAQGE</sequence>
<evidence type="ECO:0000259" key="1">
    <source>
        <dbReference type="Pfam" id="PF05193"/>
    </source>
</evidence>
<dbReference type="EMBL" id="PXYW01000060">
    <property type="protein sequence ID" value="PSR31623.1"/>
    <property type="molecule type" value="Genomic_DNA"/>
</dbReference>
<gene>
    <name evidence="2" type="ORF">C7B46_16620</name>
</gene>
<dbReference type="InterPro" id="IPR011249">
    <property type="entry name" value="Metalloenz_LuxS/M16"/>
</dbReference>
<dbReference type="Proteomes" id="UP000242972">
    <property type="component" value="Unassembled WGS sequence"/>
</dbReference>
<feature type="domain" description="Peptidase M16 C-terminal" evidence="1">
    <location>
        <begin position="149"/>
        <end position="315"/>
    </location>
</feature>
<dbReference type="Gene3D" id="3.30.830.10">
    <property type="entry name" value="Metalloenzyme, LuxS/M16 peptidase-like"/>
    <property type="match status" value="2"/>
</dbReference>
<dbReference type="SUPFAM" id="SSF63411">
    <property type="entry name" value="LuxS/MPP-like metallohydrolase"/>
    <property type="match status" value="2"/>
</dbReference>
<reference evidence="2 3" key="1">
    <citation type="journal article" date="2014" name="BMC Genomics">
        <title>Comparison of environmental and isolate Sulfobacillus genomes reveals diverse carbon, sulfur, nitrogen, and hydrogen metabolisms.</title>
        <authorList>
            <person name="Justice N.B."/>
            <person name="Norman A."/>
            <person name="Brown C.T."/>
            <person name="Singh A."/>
            <person name="Thomas B.C."/>
            <person name="Banfield J.F."/>
        </authorList>
    </citation>
    <scope>NUCLEOTIDE SEQUENCE [LARGE SCALE GENOMIC DNA]</scope>
    <source>
        <strain evidence="2">AMDSBA4</strain>
    </source>
</reference>
<comment type="caution">
    <text evidence="2">The sequence shown here is derived from an EMBL/GenBank/DDBJ whole genome shotgun (WGS) entry which is preliminary data.</text>
</comment>
<dbReference type="AlphaFoldDB" id="A0A2T2XAS6"/>
<dbReference type="PANTHER" id="PTHR11851">
    <property type="entry name" value="METALLOPROTEASE"/>
    <property type="match status" value="1"/>
</dbReference>